<dbReference type="AlphaFoldDB" id="A0AAD7T292"/>
<proteinExistence type="predicted"/>
<dbReference type="Proteomes" id="UP001221898">
    <property type="component" value="Unassembled WGS sequence"/>
</dbReference>
<name>A0AAD7T292_9TELE</name>
<gene>
    <name evidence="1" type="ORF">AAFF_G00105930</name>
</gene>
<organism evidence="1 2">
    <name type="scientific">Aldrovandia affinis</name>
    <dbReference type="NCBI Taxonomy" id="143900"/>
    <lineage>
        <taxon>Eukaryota</taxon>
        <taxon>Metazoa</taxon>
        <taxon>Chordata</taxon>
        <taxon>Craniata</taxon>
        <taxon>Vertebrata</taxon>
        <taxon>Euteleostomi</taxon>
        <taxon>Actinopterygii</taxon>
        <taxon>Neopterygii</taxon>
        <taxon>Teleostei</taxon>
        <taxon>Notacanthiformes</taxon>
        <taxon>Halosauridae</taxon>
        <taxon>Aldrovandia</taxon>
    </lineage>
</organism>
<accession>A0AAD7T292</accession>
<comment type="caution">
    <text evidence="1">The sequence shown here is derived from an EMBL/GenBank/DDBJ whole genome shotgun (WGS) entry which is preliminary data.</text>
</comment>
<evidence type="ECO:0000313" key="2">
    <source>
        <dbReference type="Proteomes" id="UP001221898"/>
    </source>
</evidence>
<protein>
    <submittedName>
        <fullName evidence="1">Uncharacterized protein</fullName>
    </submittedName>
</protein>
<reference evidence="1" key="1">
    <citation type="journal article" date="2023" name="Science">
        <title>Genome structures resolve the early diversification of teleost fishes.</title>
        <authorList>
            <person name="Parey E."/>
            <person name="Louis A."/>
            <person name="Montfort J."/>
            <person name="Bouchez O."/>
            <person name="Roques C."/>
            <person name="Iampietro C."/>
            <person name="Lluch J."/>
            <person name="Castinel A."/>
            <person name="Donnadieu C."/>
            <person name="Desvignes T."/>
            <person name="Floi Bucao C."/>
            <person name="Jouanno E."/>
            <person name="Wen M."/>
            <person name="Mejri S."/>
            <person name="Dirks R."/>
            <person name="Jansen H."/>
            <person name="Henkel C."/>
            <person name="Chen W.J."/>
            <person name="Zahm M."/>
            <person name="Cabau C."/>
            <person name="Klopp C."/>
            <person name="Thompson A.W."/>
            <person name="Robinson-Rechavi M."/>
            <person name="Braasch I."/>
            <person name="Lecointre G."/>
            <person name="Bobe J."/>
            <person name="Postlethwait J.H."/>
            <person name="Berthelot C."/>
            <person name="Roest Crollius H."/>
            <person name="Guiguen Y."/>
        </authorList>
    </citation>
    <scope>NUCLEOTIDE SEQUENCE</scope>
    <source>
        <strain evidence="1">NC1722</strain>
    </source>
</reference>
<dbReference type="EMBL" id="JAINUG010000017">
    <property type="protein sequence ID" value="KAJ8413011.1"/>
    <property type="molecule type" value="Genomic_DNA"/>
</dbReference>
<evidence type="ECO:0000313" key="1">
    <source>
        <dbReference type="EMBL" id="KAJ8413011.1"/>
    </source>
</evidence>
<sequence>MGLKASVLHLGAGTHPHAHGPWLWEHSGEPDGSADASSACGKCWNSQTDGPTQYLQRKSAAENSTSSTWLAVHLHTAIPAAKEHLCTGGPPTRHGSGASATEFLSITRNPLLGTHQGLGANAALLRTPVSAGKMSPIACAMSRI</sequence>
<keyword evidence="2" id="KW-1185">Reference proteome</keyword>